<feature type="region of interest" description="Disordered" evidence="1">
    <location>
        <begin position="196"/>
        <end position="222"/>
    </location>
</feature>
<protein>
    <submittedName>
        <fullName evidence="2">Uncharacterized protein</fullName>
    </submittedName>
</protein>
<name>A0A7R9AWR8_TIMSH</name>
<proteinExistence type="predicted"/>
<evidence type="ECO:0000313" key="2">
    <source>
        <dbReference type="EMBL" id="CAD7261666.1"/>
    </source>
</evidence>
<dbReference type="EMBL" id="OC002328">
    <property type="protein sequence ID" value="CAD7261666.1"/>
    <property type="molecule type" value="Genomic_DNA"/>
</dbReference>
<dbReference type="AlphaFoldDB" id="A0A7R9AWR8"/>
<evidence type="ECO:0000256" key="1">
    <source>
        <dbReference type="SAM" id="MobiDB-lite"/>
    </source>
</evidence>
<feature type="region of interest" description="Disordered" evidence="1">
    <location>
        <begin position="265"/>
        <end position="291"/>
    </location>
</feature>
<feature type="compositionally biased region" description="Low complexity" evidence="1">
    <location>
        <begin position="105"/>
        <end position="120"/>
    </location>
</feature>
<feature type="region of interest" description="Disordered" evidence="1">
    <location>
        <begin position="102"/>
        <end position="155"/>
    </location>
</feature>
<organism evidence="2">
    <name type="scientific">Timema shepardi</name>
    <name type="common">Walking stick</name>
    <dbReference type="NCBI Taxonomy" id="629360"/>
    <lineage>
        <taxon>Eukaryota</taxon>
        <taxon>Metazoa</taxon>
        <taxon>Ecdysozoa</taxon>
        <taxon>Arthropoda</taxon>
        <taxon>Hexapoda</taxon>
        <taxon>Insecta</taxon>
        <taxon>Pterygota</taxon>
        <taxon>Neoptera</taxon>
        <taxon>Polyneoptera</taxon>
        <taxon>Phasmatodea</taxon>
        <taxon>Timematodea</taxon>
        <taxon>Timematoidea</taxon>
        <taxon>Timematidae</taxon>
        <taxon>Timema</taxon>
    </lineage>
</organism>
<reference evidence="2" key="1">
    <citation type="submission" date="2020-11" db="EMBL/GenBank/DDBJ databases">
        <authorList>
            <person name="Tran Van P."/>
        </authorList>
    </citation>
    <scope>NUCLEOTIDE SEQUENCE</scope>
</reference>
<feature type="compositionally biased region" description="Polar residues" evidence="1">
    <location>
        <begin position="265"/>
        <end position="277"/>
    </location>
</feature>
<sequence>MKVGYRSNLKTSQSISDLSRIPEKDFRNHHGVNLAHRYTTSGDSLEEPTEFVAQTPRRCTSDYQLSSYDLDTSEYSFENALEDYEPSDDCIADLEEDCFPVLGGSSSSTPATSSSAANSPKRLWPPASRAPVQRHLPKRMSSSHQPVLPNKKCSSVAGSDDCVEGSSGSLRRACSLSDIANPTPRRVLHDTLAKGRMVSKSTSNTRTLSRHGTKQAASVNSVNIKRSTSMGVLNQTANELNIHLFDTSHKDPDKPVPIQAVNLSQVGSNEDSSSEETSPGGGKPAHSIRPRSTSADRLILGASSSLSTTVIQPQPPPRYSRDPIRFVTQRLAASKTLSAGVLSRDNYLSFLQCVPVDQDGKMLPMLKWFAGSMFLNVWAFPGNINSEKLFGHCMHLKNEDLQWDLAFLLEIMSATLKTLALTCHGLGTEVAPSVWTLWPRAVSSHSLLGPASGLVPSTYSGWYPEPFSSAHRSDLAIRVYGNGVMPIAHGKHRNTKTAHHANGEAQARRSRTARAKAQRPGPNHALNAIIRRHLNSLPHRVQPISGLQLRASS</sequence>
<gene>
    <name evidence="2" type="ORF">TSIB3V08_LOCUS5793</name>
</gene>
<accession>A0A7R9AWR8</accession>